<dbReference type="InParanoid" id="A0A0E1RX17"/>
<sequence length="147" mass="16800">MTRATLRTLNAKRDSSRRSLSPSEKYDKNQFLSIFYPICIGDVLDERYRVKHKLGHGGFTTIWMAHDLQGKRYVNGYLNDRYDAVAGGRGKPTQSWNCALRQSKSLSCAIIRMVMSLLSDPNDSNCLWGMVPLDHLGRKVKYEALAW</sequence>
<feature type="region of interest" description="Disordered" evidence="1">
    <location>
        <begin position="1"/>
        <end position="23"/>
    </location>
</feature>
<dbReference type="EMBL" id="GG704913">
    <property type="protein sequence ID" value="EAS29955.2"/>
    <property type="molecule type" value="Genomic_DNA"/>
</dbReference>
<protein>
    <recommendedName>
        <fullName evidence="4">Protein kinase domain-containing protein</fullName>
    </recommendedName>
</protein>
<proteinExistence type="predicted"/>
<name>A0A0E1RX17_COCIM</name>
<dbReference type="AlphaFoldDB" id="A0A0E1RX17"/>
<reference evidence="3" key="1">
    <citation type="journal article" date="2009" name="Genome Res.">
        <title>Comparative genomic analyses of the human fungal pathogens Coccidioides and their relatives.</title>
        <authorList>
            <person name="Sharpton T.J."/>
            <person name="Stajich J.E."/>
            <person name="Rounsley S.D."/>
            <person name="Gardner M.J."/>
            <person name="Wortman J.R."/>
            <person name="Jordar V.S."/>
            <person name="Maiti R."/>
            <person name="Kodira C.D."/>
            <person name="Neafsey D.E."/>
            <person name="Zeng Q."/>
            <person name="Hung C.-Y."/>
            <person name="McMahan C."/>
            <person name="Muszewska A."/>
            <person name="Grynberg M."/>
            <person name="Mandel M.A."/>
            <person name="Kellner E.M."/>
            <person name="Barker B.M."/>
            <person name="Galgiani J.N."/>
            <person name="Orbach M.J."/>
            <person name="Kirkland T.N."/>
            <person name="Cole G.T."/>
            <person name="Henn M.R."/>
            <person name="Birren B.W."/>
            <person name="Taylor J.W."/>
        </authorList>
    </citation>
    <scope>NUCLEOTIDE SEQUENCE [LARGE SCALE GENOMIC DNA]</scope>
    <source>
        <strain evidence="3">RS</strain>
    </source>
</reference>
<dbReference type="SUPFAM" id="SSF56112">
    <property type="entry name" value="Protein kinase-like (PK-like)"/>
    <property type="match status" value="1"/>
</dbReference>
<evidence type="ECO:0000256" key="1">
    <source>
        <dbReference type="SAM" id="MobiDB-lite"/>
    </source>
</evidence>
<dbReference type="OrthoDB" id="4185623at2759"/>
<accession>A0A0E1RX17</accession>
<dbReference type="Gene3D" id="3.30.200.20">
    <property type="entry name" value="Phosphorylase Kinase, domain 1"/>
    <property type="match status" value="1"/>
</dbReference>
<dbReference type="RefSeq" id="XP_001241538.2">
    <property type="nucleotide sequence ID" value="XM_001241537.2"/>
</dbReference>
<keyword evidence="3" id="KW-1185">Reference proteome</keyword>
<evidence type="ECO:0000313" key="3">
    <source>
        <dbReference type="Proteomes" id="UP000001261"/>
    </source>
</evidence>
<reference evidence="3" key="2">
    <citation type="journal article" date="2010" name="Genome Res.">
        <title>Population genomic sequencing of Coccidioides fungi reveals recent hybridization and transposon control.</title>
        <authorList>
            <person name="Neafsey D.E."/>
            <person name="Barker B.M."/>
            <person name="Sharpton T.J."/>
            <person name="Stajich J.E."/>
            <person name="Park D.J."/>
            <person name="Whiston E."/>
            <person name="Hung C.-Y."/>
            <person name="McMahan C."/>
            <person name="White J."/>
            <person name="Sykes S."/>
            <person name="Heiman D."/>
            <person name="Young S."/>
            <person name="Zeng Q."/>
            <person name="Abouelleil A."/>
            <person name="Aftuck L."/>
            <person name="Bessette D."/>
            <person name="Brown A."/>
            <person name="FitzGerald M."/>
            <person name="Lui A."/>
            <person name="Macdonald J.P."/>
            <person name="Priest M."/>
            <person name="Orbach M.J."/>
            <person name="Galgiani J.N."/>
            <person name="Kirkland T.N."/>
            <person name="Cole G.T."/>
            <person name="Birren B.W."/>
            <person name="Henn M.R."/>
            <person name="Taylor J.W."/>
            <person name="Rounsley S.D."/>
        </authorList>
    </citation>
    <scope>GENOME REANNOTATION</scope>
    <source>
        <strain evidence="3">RS</strain>
    </source>
</reference>
<evidence type="ECO:0008006" key="4">
    <source>
        <dbReference type="Google" id="ProtNLM"/>
    </source>
</evidence>
<gene>
    <name evidence="2" type="ORF">CIMG_08701</name>
</gene>
<dbReference type="VEuPathDB" id="FungiDB:CIMG_08701"/>
<dbReference type="Proteomes" id="UP000001261">
    <property type="component" value="Unassembled WGS sequence"/>
</dbReference>
<organism evidence="2 3">
    <name type="scientific">Coccidioides immitis (strain RS)</name>
    <name type="common">Valley fever fungus</name>
    <dbReference type="NCBI Taxonomy" id="246410"/>
    <lineage>
        <taxon>Eukaryota</taxon>
        <taxon>Fungi</taxon>
        <taxon>Dikarya</taxon>
        <taxon>Ascomycota</taxon>
        <taxon>Pezizomycotina</taxon>
        <taxon>Eurotiomycetes</taxon>
        <taxon>Eurotiomycetidae</taxon>
        <taxon>Onygenales</taxon>
        <taxon>Onygenaceae</taxon>
        <taxon>Coccidioides</taxon>
    </lineage>
</organism>
<dbReference type="InterPro" id="IPR011009">
    <property type="entry name" value="Kinase-like_dom_sf"/>
</dbReference>
<dbReference type="GeneID" id="4559761"/>
<dbReference type="KEGG" id="cim:CIMG_08701"/>
<evidence type="ECO:0000313" key="2">
    <source>
        <dbReference type="EMBL" id="EAS29955.2"/>
    </source>
</evidence>